<dbReference type="PANTHER" id="PTHR24300">
    <property type="entry name" value="CYTOCHROME P450 508A4-RELATED"/>
    <property type="match status" value="1"/>
</dbReference>
<dbReference type="GO" id="GO:0005506">
    <property type="term" value="F:iron ion binding"/>
    <property type="evidence" value="ECO:0007669"/>
    <property type="project" value="InterPro"/>
</dbReference>
<keyword evidence="5" id="KW-0560">Oxidoreductase</keyword>
<organism evidence="9 10">
    <name type="scientific">Callosobruchus maculatus</name>
    <name type="common">Southern cowpea weevil</name>
    <name type="synonym">Pulse bruchid</name>
    <dbReference type="NCBI Taxonomy" id="64391"/>
    <lineage>
        <taxon>Eukaryota</taxon>
        <taxon>Metazoa</taxon>
        <taxon>Ecdysozoa</taxon>
        <taxon>Arthropoda</taxon>
        <taxon>Hexapoda</taxon>
        <taxon>Insecta</taxon>
        <taxon>Pterygota</taxon>
        <taxon>Neoptera</taxon>
        <taxon>Endopterygota</taxon>
        <taxon>Coleoptera</taxon>
        <taxon>Polyphaga</taxon>
        <taxon>Cucujiformia</taxon>
        <taxon>Chrysomeloidea</taxon>
        <taxon>Chrysomelidae</taxon>
        <taxon>Bruchinae</taxon>
        <taxon>Bruchini</taxon>
        <taxon>Callosobruchus</taxon>
    </lineage>
</organism>
<dbReference type="EMBL" id="CAACVG010015091">
    <property type="protein sequence ID" value="VEN64071.1"/>
    <property type="molecule type" value="Genomic_DNA"/>
</dbReference>
<keyword evidence="4" id="KW-0479">Metal-binding</keyword>
<comment type="cofactor">
    <cofactor evidence="1">
        <name>heme</name>
        <dbReference type="ChEBI" id="CHEBI:30413"/>
    </cofactor>
</comment>
<dbReference type="InterPro" id="IPR050182">
    <property type="entry name" value="Cytochrome_P450_fam2"/>
</dbReference>
<keyword evidence="6" id="KW-0408">Iron</keyword>
<dbReference type="GO" id="GO:0005737">
    <property type="term" value="C:cytoplasm"/>
    <property type="evidence" value="ECO:0007669"/>
    <property type="project" value="TreeGrafter"/>
</dbReference>
<evidence type="ECO:0008006" key="11">
    <source>
        <dbReference type="Google" id="ProtNLM"/>
    </source>
</evidence>
<evidence type="ECO:0000256" key="4">
    <source>
        <dbReference type="ARBA" id="ARBA00022723"/>
    </source>
</evidence>
<evidence type="ECO:0000256" key="3">
    <source>
        <dbReference type="ARBA" id="ARBA00022617"/>
    </source>
</evidence>
<keyword evidence="8" id="KW-1133">Transmembrane helix</keyword>
<dbReference type="Gene3D" id="1.10.630.10">
    <property type="entry name" value="Cytochrome P450"/>
    <property type="match status" value="1"/>
</dbReference>
<proteinExistence type="inferred from homology"/>
<comment type="similarity">
    <text evidence="2">Belongs to the cytochrome P450 family.</text>
</comment>
<dbReference type="SUPFAM" id="SSF48264">
    <property type="entry name" value="Cytochrome P450"/>
    <property type="match status" value="1"/>
</dbReference>
<keyword evidence="3" id="KW-0349">Heme</keyword>
<keyword evidence="10" id="KW-1185">Reference proteome</keyword>
<keyword evidence="8" id="KW-0472">Membrane</keyword>
<evidence type="ECO:0000256" key="1">
    <source>
        <dbReference type="ARBA" id="ARBA00001971"/>
    </source>
</evidence>
<evidence type="ECO:0000256" key="7">
    <source>
        <dbReference type="ARBA" id="ARBA00023033"/>
    </source>
</evidence>
<evidence type="ECO:0000313" key="9">
    <source>
        <dbReference type="EMBL" id="VEN64071.1"/>
    </source>
</evidence>
<dbReference type="GO" id="GO:0006082">
    <property type="term" value="P:organic acid metabolic process"/>
    <property type="evidence" value="ECO:0007669"/>
    <property type="project" value="TreeGrafter"/>
</dbReference>
<keyword evidence="7" id="KW-0503">Monooxygenase</keyword>
<gene>
    <name evidence="9" type="ORF">CALMAC_LOCUS20712</name>
</gene>
<dbReference type="GO" id="GO:0016712">
    <property type="term" value="F:oxidoreductase activity, acting on paired donors, with incorporation or reduction of molecular oxygen, reduced flavin or flavoprotein as one donor, and incorporation of one atom of oxygen"/>
    <property type="evidence" value="ECO:0007669"/>
    <property type="project" value="TreeGrafter"/>
</dbReference>
<dbReference type="InterPro" id="IPR001128">
    <property type="entry name" value="Cyt_P450"/>
</dbReference>
<dbReference type="PANTHER" id="PTHR24300:SF376">
    <property type="entry name" value="CYTOCHROME P450 15A1"/>
    <property type="match status" value="1"/>
</dbReference>
<evidence type="ECO:0000256" key="2">
    <source>
        <dbReference type="ARBA" id="ARBA00010617"/>
    </source>
</evidence>
<dbReference type="OrthoDB" id="1055148at2759"/>
<feature type="transmembrane region" description="Helical" evidence="8">
    <location>
        <begin position="6"/>
        <end position="24"/>
    </location>
</feature>
<reference evidence="9 10" key="1">
    <citation type="submission" date="2019-01" db="EMBL/GenBank/DDBJ databases">
        <authorList>
            <person name="Sayadi A."/>
        </authorList>
    </citation>
    <scope>NUCLEOTIDE SEQUENCE [LARGE SCALE GENOMIC DNA]</scope>
</reference>
<dbReference type="Proteomes" id="UP000410492">
    <property type="component" value="Unassembled WGS sequence"/>
</dbReference>
<evidence type="ECO:0000313" key="10">
    <source>
        <dbReference type="Proteomes" id="UP000410492"/>
    </source>
</evidence>
<dbReference type="Pfam" id="PF00067">
    <property type="entry name" value="p450"/>
    <property type="match status" value="1"/>
</dbReference>
<accession>A0A653DXK4</accession>
<evidence type="ECO:0000256" key="5">
    <source>
        <dbReference type="ARBA" id="ARBA00023002"/>
    </source>
</evidence>
<dbReference type="GO" id="GO:0020037">
    <property type="term" value="F:heme binding"/>
    <property type="evidence" value="ECO:0007669"/>
    <property type="project" value="InterPro"/>
</dbReference>
<sequence length="202" mass="23398">MRLRLPSMWLPILLFLSAIILFAFKSTRKPKGFPPGPRWWPFIGSAPQIEALRKRTGHFLLATAEMAREYGPVLGLKVGGETIVVVHGFQANREFLSSDGLAGRPKGILLVDEEFWMEQRRFLLRHLREFGFGTRNMSTLIEEETQELVSHVNSMIIQDDRSIFNIHNLFSNFNGWNHFQLFSYIEIFGSRSFRLQSVRKVT</sequence>
<dbReference type="GO" id="GO:0008395">
    <property type="term" value="F:steroid hydroxylase activity"/>
    <property type="evidence" value="ECO:0007669"/>
    <property type="project" value="TreeGrafter"/>
</dbReference>
<dbReference type="GO" id="GO:0006805">
    <property type="term" value="P:xenobiotic metabolic process"/>
    <property type="evidence" value="ECO:0007669"/>
    <property type="project" value="TreeGrafter"/>
</dbReference>
<dbReference type="InterPro" id="IPR036396">
    <property type="entry name" value="Cyt_P450_sf"/>
</dbReference>
<evidence type="ECO:0000256" key="6">
    <source>
        <dbReference type="ARBA" id="ARBA00023004"/>
    </source>
</evidence>
<protein>
    <recommendedName>
        <fullName evidence="11">Cytochrome P450</fullName>
    </recommendedName>
</protein>
<dbReference type="AlphaFoldDB" id="A0A653DXK4"/>
<keyword evidence="8" id="KW-0812">Transmembrane</keyword>
<evidence type="ECO:0000256" key="8">
    <source>
        <dbReference type="SAM" id="Phobius"/>
    </source>
</evidence>
<name>A0A653DXK4_CALMS</name>